<name>A0AAV3QPH2_LITER</name>
<feature type="domain" description="LOB" evidence="2">
    <location>
        <begin position="9"/>
        <end position="111"/>
    </location>
</feature>
<dbReference type="AlphaFoldDB" id="A0AAV3QPH2"/>
<gene>
    <name evidence="3" type="ORF">LIER_39921</name>
</gene>
<dbReference type="PANTHER" id="PTHR31301:SF21">
    <property type="entry name" value="LOB DOMAIN-CONTAINING PROTEIN 27-RELATED"/>
    <property type="match status" value="1"/>
</dbReference>
<comment type="similarity">
    <text evidence="1">Belongs to the LOB domain-containing protein family.</text>
</comment>
<dbReference type="EMBL" id="BAABME010022150">
    <property type="protein sequence ID" value="GAA0165136.1"/>
    <property type="molecule type" value="Genomic_DNA"/>
</dbReference>
<sequence>MTVKGGSSPACAACKYQRRKCSSECILAPYFPASQHKVFQNVHRLYGVRKIMNLLKDLPTDELREDAMISIKYESDMRAKFPVNGCTFVISKLEKQYLQAAQELKYVHEQLKHYKDQFLNCQIADPVGVLQFGVTSNNCIDGQFSDSDTNEQMDFMMMNSNHPNYIQFYEFGNVNNSNNTNNNNVVLGLDTIPTSCDLENNDNHHTSVPIQAPLVDLGVFNNHQEREASQQCEDRYVLQSIG</sequence>
<evidence type="ECO:0000313" key="3">
    <source>
        <dbReference type="EMBL" id="GAA0165136.1"/>
    </source>
</evidence>
<evidence type="ECO:0000256" key="1">
    <source>
        <dbReference type="ARBA" id="ARBA00005474"/>
    </source>
</evidence>
<dbReference type="Pfam" id="PF03195">
    <property type="entry name" value="LOB"/>
    <property type="match status" value="1"/>
</dbReference>
<dbReference type="PROSITE" id="PS50891">
    <property type="entry name" value="LOB"/>
    <property type="match status" value="1"/>
</dbReference>
<organism evidence="3 4">
    <name type="scientific">Lithospermum erythrorhizon</name>
    <name type="common">Purple gromwell</name>
    <name type="synonym">Lithospermum officinale var. erythrorhizon</name>
    <dbReference type="NCBI Taxonomy" id="34254"/>
    <lineage>
        <taxon>Eukaryota</taxon>
        <taxon>Viridiplantae</taxon>
        <taxon>Streptophyta</taxon>
        <taxon>Embryophyta</taxon>
        <taxon>Tracheophyta</taxon>
        <taxon>Spermatophyta</taxon>
        <taxon>Magnoliopsida</taxon>
        <taxon>eudicotyledons</taxon>
        <taxon>Gunneridae</taxon>
        <taxon>Pentapetalae</taxon>
        <taxon>asterids</taxon>
        <taxon>lamiids</taxon>
        <taxon>Boraginales</taxon>
        <taxon>Boraginaceae</taxon>
        <taxon>Boraginoideae</taxon>
        <taxon>Lithospermeae</taxon>
        <taxon>Lithospermum</taxon>
    </lineage>
</organism>
<dbReference type="PANTHER" id="PTHR31301">
    <property type="entry name" value="LOB DOMAIN-CONTAINING PROTEIN 4-RELATED"/>
    <property type="match status" value="1"/>
</dbReference>
<dbReference type="InterPro" id="IPR004883">
    <property type="entry name" value="LOB"/>
</dbReference>
<keyword evidence="4" id="KW-1185">Reference proteome</keyword>
<dbReference type="Proteomes" id="UP001454036">
    <property type="component" value="Unassembled WGS sequence"/>
</dbReference>
<evidence type="ECO:0000259" key="2">
    <source>
        <dbReference type="PROSITE" id="PS50891"/>
    </source>
</evidence>
<protein>
    <recommendedName>
        <fullName evidence="2">LOB domain-containing protein</fullName>
    </recommendedName>
</protein>
<accession>A0AAV3QPH2</accession>
<proteinExistence type="inferred from homology"/>
<comment type="caution">
    <text evidence="3">The sequence shown here is derived from an EMBL/GenBank/DDBJ whole genome shotgun (WGS) entry which is preliminary data.</text>
</comment>
<reference evidence="3 4" key="1">
    <citation type="submission" date="2024-01" db="EMBL/GenBank/DDBJ databases">
        <title>The complete chloroplast genome sequence of Lithospermum erythrorhizon: insights into the phylogenetic relationship among Boraginaceae species and the maternal lineages of purple gromwells.</title>
        <authorList>
            <person name="Okada T."/>
            <person name="Watanabe K."/>
        </authorList>
    </citation>
    <scope>NUCLEOTIDE SEQUENCE [LARGE SCALE GENOMIC DNA]</scope>
</reference>
<evidence type="ECO:0000313" key="4">
    <source>
        <dbReference type="Proteomes" id="UP001454036"/>
    </source>
</evidence>